<dbReference type="PROSITE" id="PS50110">
    <property type="entry name" value="RESPONSE_REGULATORY"/>
    <property type="match status" value="1"/>
</dbReference>
<keyword evidence="2" id="KW-0067">ATP-binding</keyword>
<dbReference type="Gene3D" id="3.40.50.300">
    <property type="entry name" value="P-loop containing nucleotide triphosphate hydrolases"/>
    <property type="match status" value="1"/>
</dbReference>
<dbReference type="Pfam" id="PF25601">
    <property type="entry name" value="AAA_lid_14"/>
    <property type="match status" value="1"/>
</dbReference>
<dbReference type="SUPFAM" id="SSF46689">
    <property type="entry name" value="Homeodomain-like"/>
    <property type="match status" value="1"/>
</dbReference>
<dbReference type="InterPro" id="IPR001789">
    <property type="entry name" value="Sig_transdc_resp-reg_receiver"/>
</dbReference>
<dbReference type="EMBL" id="JACOOK010000005">
    <property type="protein sequence ID" value="MBC5617294.1"/>
    <property type="molecule type" value="Genomic_DNA"/>
</dbReference>
<name>A0ABR7CNQ6_9BACT</name>
<sequence length="451" mass="50179">MVKQGTVLVVDDNKGILKALGLLLDKYFDKVILISSPNRIAGTLWNERVDVVLLDMNFSAGINTGNEGIYWLSQIKKADANIQVVVFTAYADIDLAVRAIKEGAADFVVKPWENDKLIATLLSAYNLGKSKKEVKFLKGMRQELSSAAPMFWGASQSMRQVRLLVDKVAATDANVLITGENGTGKEVLAREIHRLSSRAAELMVTVDMGALTESLFESELFGHVKGAFTDARTDRIGKFEIARGGTLFLDEIGNLSYHLQAKLLSAIQSRSVVRVGSNLSVPTDIRLICATNRNLPEMVTQKQFREDLLYRINTIHIEIPSLRERKEDILPLAEMFLSRYAAKYHKQGLGIDTGAQKKLRDYPWPGNIRELQHTVEKAVIVCETENIAEDNLLMASPQVSAAQPAVSTLEQMERDMIVRAIRINDGNMSAVAAQLGITRQTLYNKIKKYEL</sequence>
<dbReference type="InterPro" id="IPR002197">
    <property type="entry name" value="HTH_Fis"/>
</dbReference>
<dbReference type="PANTHER" id="PTHR32071:SF113">
    <property type="entry name" value="ALGINATE BIOSYNTHESIS TRANSCRIPTIONAL REGULATORY PROTEIN ALGB"/>
    <property type="match status" value="1"/>
</dbReference>
<evidence type="ECO:0000256" key="3">
    <source>
        <dbReference type="ARBA" id="ARBA00023015"/>
    </source>
</evidence>
<feature type="modified residue" description="4-aspartylphosphate" evidence="5">
    <location>
        <position position="55"/>
    </location>
</feature>
<evidence type="ECO:0000256" key="4">
    <source>
        <dbReference type="ARBA" id="ARBA00023163"/>
    </source>
</evidence>
<comment type="caution">
    <text evidence="8">The sequence shown here is derived from an EMBL/GenBank/DDBJ whole genome shotgun (WGS) entry which is preliminary data.</text>
</comment>
<dbReference type="InterPro" id="IPR027417">
    <property type="entry name" value="P-loop_NTPase"/>
</dbReference>
<dbReference type="SMART" id="SM00448">
    <property type="entry name" value="REC"/>
    <property type="match status" value="1"/>
</dbReference>
<dbReference type="Pfam" id="PF00158">
    <property type="entry name" value="Sigma54_activat"/>
    <property type="match status" value="1"/>
</dbReference>
<dbReference type="Gene3D" id="1.10.10.60">
    <property type="entry name" value="Homeodomain-like"/>
    <property type="match status" value="1"/>
</dbReference>
<dbReference type="InterPro" id="IPR025944">
    <property type="entry name" value="Sigma_54_int_dom_CS"/>
</dbReference>
<protein>
    <submittedName>
        <fullName evidence="8">Sigma-54-dependent Fis family transcriptional regulator</fullName>
    </submittedName>
</protein>
<evidence type="ECO:0000256" key="1">
    <source>
        <dbReference type="ARBA" id="ARBA00022741"/>
    </source>
</evidence>
<dbReference type="PANTHER" id="PTHR32071">
    <property type="entry name" value="TRANSCRIPTIONAL REGULATORY PROTEIN"/>
    <property type="match status" value="1"/>
</dbReference>
<evidence type="ECO:0000313" key="8">
    <source>
        <dbReference type="EMBL" id="MBC5617294.1"/>
    </source>
</evidence>
<dbReference type="InterPro" id="IPR003593">
    <property type="entry name" value="AAA+_ATPase"/>
</dbReference>
<dbReference type="SUPFAM" id="SSF52172">
    <property type="entry name" value="CheY-like"/>
    <property type="match status" value="1"/>
</dbReference>
<evidence type="ECO:0000256" key="2">
    <source>
        <dbReference type="ARBA" id="ARBA00022840"/>
    </source>
</evidence>
<evidence type="ECO:0000259" key="7">
    <source>
        <dbReference type="PROSITE" id="PS50110"/>
    </source>
</evidence>
<dbReference type="SUPFAM" id="SSF52540">
    <property type="entry name" value="P-loop containing nucleoside triphosphate hydrolases"/>
    <property type="match status" value="1"/>
</dbReference>
<keyword evidence="9" id="KW-1185">Reference proteome</keyword>
<dbReference type="PRINTS" id="PR01590">
    <property type="entry name" value="HTHFIS"/>
</dbReference>
<evidence type="ECO:0000313" key="9">
    <source>
        <dbReference type="Proteomes" id="UP000636891"/>
    </source>
</evidence>
<accession>A0ABR7CNQ6</accession>
<feature type="domain" description="Response regulatory" evidence="7">
    <location>
        <begin position="6"/>
        <end position="125"/>
    </location>
</feature>
<dbReference type="SMART" id="SM00382">
    <property type="entry name" value="AAA"/>
    <property type="match status" value="1"/>
</dbReference>
<dbReference type="InterPro" id="IPR011006">
    <property type="entry name" value="CheY-like_superfamily"/>
</dbReference>
<dbReference type="Pfam" id="PF02954">
    <property type="entry name" value="HTH_8"/>
    <property type="match status" value="1"/>
</dbReference>
<dbReference type="PROSITE" id="PS50045">
    <property type="entry name" value="SIGMA54_INTERACT_4"/>
    <property type="match status" value="1"/>
</dbReference>
<dbReference type="Gene3D" id="3.40.50.2300">
    <property type="match status" value="1"/>
</dbReference>
<dbReference type="CDD" id="cd00156">
    <property type="entry name" value="REC"/>
    <property type="match status" value="1"/>
</dbReference>
<dbReference type="Proteomes" id="UP000636891">
    <property type="component" value="Unassembled WGS sequence"/>
</dbReference>
<dbReference type="CDD" id="cd00009">
    <property type="entry name" value="AAA"/>
    <property type="match status" value="1"/>
</dbReference>
<feature type="domain" description="Sigma-54 factor interaction" evidence="6">
    <location>
        <begin position="151"/>
        <end position="380"/>
    </location>
</feature>
<keyword evidence="1" id="KW-0547">Nucleotide-binding</keyword>
<organism evidence="8 9">
    <name type="scientific">Alistipes hominis</name>
    <dbReference type="NCBI Taxonomy" id="2763015"/>
    <lineage>
        <taxon>Bacteria</taxon>
        <taxon>Pseudomonadati</taxon>
        <taxon>Bacteroidota</taxon>
        <taxon>Bacteroidia</taxon>
        <taxon>Bacteroidales</taxon>
        <taxon>Rikenellaceae</taxon>
        <taxon>Alistipes</taxon>
    </lineage>
</organism>
<dbReference type="InterPro" id="IPR058031">
    <property type="entry name" value="AAA_lid_NorR"/>
</dbReference>
<dbReference type="Gene3D" id="1.10.8.60">
    <property type="match status" value="1"/>
</dbReference>
<gene>
    <name evidence="8" type="ORF">H8S08_09755</name>
</gene>
<keyword evidence="5" id="KW-0597">Phosphoprotein</keyword>
<keyword evidence="3" id="KW-0805">Transcription regulation</keyword>
<evidence type="ECO:0000259" key="6">
    <source>
        <dbReference type="PROSITE" id="PS50045"/>
    </source>
</evidence>
<dbReference type="InterPro" id="IPR002078">
    <property type="entry name" value="Sigma_54_int"/>
</dbReference>
<proteinExistence type="predicted"/>
<reference evidence="8 9" key="1">
    <citation type="submission" date="2020-08" db="EMBL/GenBank/DDBJ databases">
        <title>Genome public.</title>
        <authorList>
            <person name="Liu C."/>
            <person name="Sun Q."/>
        </authorList>
    </citation>
    <scope>NUCLEOTIDE SEQUENCE [LARGE SCALE GENOMIC DNA]</scope>
    <source>
        <strain evidence="8 9">New-7</strain>
    </source>
</reference>
<evidence type="ECO:0000256" key="5">
    <source>
        <dbReference type="PROSITE-ProRule" id="PRU00169"/>
    </source>
</evidence>
<dbReference type="RefSeq" id="WP_118656902.1">
    <property type="nucleotide sequence ID" value="NZ_JACOOK010000005.1"/>
</dbReference>
<dbReference type="PROSITE" id="PS00688">
    <property type="entry name" value="SIGMA54_INTERACT_3"/>
    <property type="match status" value="1"/>
</dbReference>
<dbReference type="InterPro" id="IPR009057">
    <property type="entry name" value="Homeodomain-like_sf"/>
</dbReference>
<keyword evidence="4" id="KW-0804">Transcription</keyword>
<dbReference type="Pfam" id="PF00072">
    <property type="entry name" value="Response_reg"/>
    <property type="match status" value="1"/>
</dbReference>